<accession>A0A1F6YWR3</accession>
<comment type="caution">
    <text evidence="6">The sequence shown here is derived from an EMBL/GenBank/DDBJ whole genome shotgun (WGS) entry which is preliminary data.</text>
</comment>
<dbReference type="EC" id="2.1.2.2" evidence="2"/>
<evidence type="ECO:0000259" key="5">
    <source>
        <dbReference type="Pfam" id="PF00551"/>
    </source>
</evidence>
<dbReference type="GO" id="GO:0004644">
    <property type="term" value="F:phosphoribosylglycinamide formyltransferase activity"/>
    <property type="evidence" value="ECO:0007669"/>
    <property type="project" value="UniProtKB-EC"/>
</dbReference>
<comment type="pathway">
    <text evidence="1">Purine metabolism; IMP biosynthesis via de novo pathway; N(2)-formyl-N(1)-(5-phospho-D-ribosyl)glycinamide from N(1)-(5-phospho-D-ribosyl)glycinamide (10-formyl THF route): step 1/1.</text>
</comment>
<feature type="domain" description="Formyl transferase N-terminal" evidence="5">
    <location>
        <begin position="52"/>
        <end position="177"/>
    </location>
</feature>
<reference evidence="6 7" key="1">
    <citation type="journal article" date="2016" name="Nat. Commun.">
        <title>Thousands of microbial genomes shed light on interconnected biogeochemical processes in an aquifer system.</title>
        <authorList>
            <person name="Anantharaman K."/>
            <person name="Brown C.T."/>
            <person name="Hug L.A."/>
            <person name="Sharon I."/>
            <person name="Castelle C.J."/>
            <person name="Probst A.J."/>
            <person name="Thomas B.C."/>
            <person name="Singh A."/>
            <person name="Wilkins M.J."/>
            <person name="Karaoz U."/>
            <person name="Brodie E.L."/>
            <person name="Williams K.H."/>
            <person name="Hubbard S.S."/>
            <person name="Banfield J.F."/>
        </authorList>
    </citation>
    <scope>NUCLEOTIDE SEQUENCE [LARGE SCALE GENOMIC DNA]</scope>
</reference>
<gene>
    <name evidence="6" type="ORF">A2456_02660</name>
</gene>
<proteinExistence type="predicted"/>
<keyword evidence="4" id="KW-0658">Purine biosynthesis</keyword>
<dbReference type="PANTHER" id="PTHR43369">
    <property type="entry name" value="PHOSPHORIBOSYLGLYCINAMIDE FORMYLTRANSFERASE"/>
    <property type="match status" value="1"/>
</dbReference>
<evidence type="ECO:0000313" key="6">
    <source>
        <dbReference type="EMBL" id="OGJ10710.1"/>
    </source>
</evidence>
<evidence type="ECO:0000256" key="3">
    <source>
        <dbReference type="ARBA" id="ARBA00022679"/>
    </source>
</evidence>
<dbReference type="GO" id="GO:0005737">
    <property type="term" value="C:cytoplasm"/>
    <property type="evidence" value="ECO:0007669"/>
    <property type="project" value="TreeGrafter"/>
</dbReference>
<dbReference type="InterPro" id="IPR002376">
    <property type="entry name" value="Formyl_transf_N"/>
</dbReference>
<protein>
    <recommendedName>
        <fullName evidence="2">phosphoribosylglycinamide formyltransferase 1</fullName>
        <ecNumber evidence="2">2.1.2.2</ecNumber>
    </recommendedName>
</protein>
<dbReference type="SUPFAM" id="SSF53328">
    <property type="entry name" value="Formyltransferase"/>
    <property type="match status" value="1"/>
</dbReference>
<dbReference type="Proteomes" id="UP000178975">
    <property type="component" value="Unassembled WGS sequence"/>
</dbReference>
<evidence type="ECO:0000256" key="4">
    <source>
        <dbReference type="ARBA" id="ARBA00022755"/>
    </source>
</evidence>
<dbReference type="InterPro" id="IPR036477">
    <property type="entry name" value="Formyl_transf_N_sf"/>
</dbReference>
<organism evidence="6 7">
    <name type="scientific">Candidatus Nomurabacteria bacterium RIFOXYC2_FULL_36_19</name>
    <dbReference type="NCBI Taxonomy" id="1801806"/>
    <lineage>
        <taxon>Bacteria</taxon>
        <taxon>Candidatus Nomuraibacteriota</taxon>
    </lineage>
</organism>
<evidence type="ECO:0000256" key="2">
    <source>
        <dbReference type="ARBA" id="ARBA00012254"/>
    </source>
</evidence>
<sequence>MSQINKIKLAFLVHEGGAQTNLKAIRNAIAEGKINAEISAVVSDKENAMPILEKVSPDYICLAGWKKIIPDQMIKKYENKILNLHPGLIPDTMEGKTLNPDNTEGIWNKGMYGSKAVQNFLDQKSTYAGSSIHFLTLNFDFGPVLGKTFEKIEPNDTVESLYDRLKKKENELYVEVLAKLK</sequence>
<dbReference type="EMBL" id="MFWE01000003">
    <property type="protein sequence ID" value="OGJ10710.1"/>
    <property type="molecule type" value="Genomic_DNA"/>
</dbReference>
<dbReference type="PANTHER" id="PTHR43369:SF2">
    <property type="entry name" value="PHOSPHORIBOSYLGLYCINAMIDE FORMYLTRANSFERASE"/>
    <property type="match status" value="1"/>
</dbReference>
<dbReference type="Pfam" id="PF00551">
    <property type="entry name" value="Formyl_trans_N"/>
    <property type="match status" value="1"/>
</dbReference>
<dbReference type="GO" id="GO:0006189">
    <property type="term" value="P:'de novo' IMP biosynthetic process"/>
    <property type="evidence" value="ECO:0007669"/>
    <property type="project" value="TreeGrafter"/>
</dbReference>
<evidence type="ECO:0000256" key="1">
    <source>
        <dbReference type="ARBA" id="ARBA00005054"/>
    </source>
</evidence>
<evidence type="ECO:0000313" key="7">
    <source>
        <dbReference type="Proteomes" id="UP000178975"/>
    </source>
</evidence>
<dbReference type="AlphaFoldDB" id="A0A1F6YWR3"/>
<name>A0A1F6YWR3_9BACT</name>
<keyword evidence="3" id="KW-0808">Transferase</keyword>
<dbReference type="Gene3D" id="3.40.50.170">
    <property type="entry name" value="Formyl transferase, N-terminal domain"/>
    <property type="match status" value="1"/>
</dbReference>